<dbReference type="EMBL" id="JGYS01000004">
    <property type="protein sequence ID" value="KFI55956.1"/>
    <property type="molecule type" value="Genomic_DNA"/>
</dbReference>
<dbReference type="SMART" id="SM00421">
    <property type="entry name" value="HTH_LUXR"/>
    <property type="match status" value="1"/>
</dbReference>
<dbReference type="InterPro" id="IPR058245">
    <property type="entry name" value="NreC/VraR/RcsB-like_REC"/>
</dbReference>
<dbReference type="Gene3D" id="3.40.50.2300">
    <property type="match status" value="1"/>
</dbReference>
<evidence type="ECO:0000256" key="3">
    <source>
        <dbReference type="PROSITE-ProRule" id="PRU00169"/>
    </source>
</evidence>
<dbReference type="SUPFAM" id="SSF46894">
    <property type="entry name" value="C-terminal effector domain of the bipartite response regulators"/>
    <property type="match status" value="1"/>
</dbReference>
<dbReference type="CDD" id="cd06170">
    <property type="entry name" value="LuxR_C_like"/>
    <property type="match status" value="1"/>
</dbReference>
<dbReference type="PROSITE" id="PS50110">
    <property type="entry name" value="RESPONSE_REGULATORY"/>
    <property type="match status" value="1"/>
</dbReference>
<dbReference type="PANTHER" id="PTHR43214">
    <property type="entry name" value="TWO-COMPONENT RESPONSE REGULATOR"/>
    <property type="match status" value="1"/>
</dbReference>
<dbReference type="PANTHER" id="PTHR43214:SF44">
    <property type="entry name" value="TWO-COMPONENT RESPONSE REGULATOR"/>
    <property type="match status" value="1"/>
</dbReference>
<dbReference type="InterPro" id="IPR000792">
    <property type="entry name" value="Tscrpt_reg_LuxR_C"/>
</dbReference>
<proteinExistence type="predicted"/>
<evidence type="ECO:0000259" key="4">
    <source>
        <dbReference type="PROSITE" id="PS50043"/>
    </source>
</evidence>
<organism evidence="6 7">
    <name type="scientific">Bifidobacterium callitrichos DSM 23973</name>
    <dbReference type="NCBI Taxonomy" id="1437609"/>
    <lineage>
        <taxon>Bacteria</taxon>
        <taxon>Bacillati</taxon>
        <taxon>Actinomycetota</taxon>
        <taxon>Actinomycetes</taxon>
        <taxon>Bifidobacteriales</taxon>
        <taxon>Bifidobacteriaceae</taxon>
        <taxon>Bifidobacterium</taxon>
    </lineage>
</organism>
<accession>A0A087AB06</accession>
<dbReference type="InterPro" id="IPR011006">
    <property type="entry name" value="CheY-like_superfamily"/>
</dbReference>
<dbReference type="Gene3D" id="1.10.10.10">
    <property type="entry name" value="Winged helix-like DNA-binding domain superfamily/Winged helix DNA-binding domain"/>
    <property type="match status" value="1"/>
</dbReference>
<dbReference type="Pfam" id="PF00072">
    <property type="entry name" value="Response_reg"/>
    <property type="match status" value="1"/>
</dbReference>
<dbReference type="PROSITE" id="PS00622">
    <property type="entry name" value="HTH_LUXR_1"/>
    <property type="match status" value="1"/>
</dbReference>
<evidence type="ECO:0000256" key="2">
    <source>
        <dbReference type="ARBA" id="ARBA00023125"/>
    </source>
</evidence>
<feature type="modified residue" description="4-aspartylphosphate" evidence="3">
    <location>
        <position position="74"/>
    </location>
</feature>
<feature type="domain" description="HTH luxR-type" evidence="4">
    <location>
        <begin position="160"/>
        <end position="225"/>
    </location>
</feature>
<keyword evidence="1 3" id="KW-0597">Phosphoprotein</keyword>
<dbReference type="STRING" id="1437609.BCAL_2143"/>
<protein>
    <submittedName>
        <fullName evidence="6">Two component transcriptional regulator, LuxR family</fullName>
    </submittedName>
</protein>
<evidence type="ECO:0000313" key="6">
    <source>
        <dbReference type="EMBL" id="KFI55956.1"/>
    </source>
</evidence>
<evidence type="ECO:0000313" key="7">
    <source>
        <dbReference type="Proteomes" id="UP000029072"/>
    </source>
</evidence>
<dbReference type="GO" id="GO:0006355">
    <property type="term" value="P:regulation of DNA-templated transcription"/>
    <property type="evidence" value="ECO:0007669"/>
    <property type="project" value="InterPro"/>
</dbReference>
<dbReference type="eggNOG" id="COG2197">
    <property type="taxonomic scope" value="Bacteria"/>
</dbReference>
<dbReference type="SUPFAM" id="SSF52172">
    <property type="entry name" value="CheY-like"/>
    <property type="match status" value="1"/>
</dbReference>
<keyword evidence="2" id="KW-0238">DNA-binding</keyword>
<sequence>MMVPTIVDMGDMDGNAERHCGIAILDNDPFTAQGLSAVIASADGLRVAWTSTSAEQTVQRCLTPDTRPDLLLTDMSLGNGWSGADVCMRIRRRLGTMPILAITAFPVGYYARDAALAGAQGIVSKADRAQILNALRTVLLGGTWGELFDNTTIAHIRVTHQPDHKLLSGKETTVMNLLSRGLAVEDIAVTMQVSESTVKSFIARAKRKLGAGSLREAVAKWTGESDA</sequence>
<dbReference type="PRINTS" id="PR00038">
    <property type="entry name" value="HTHLUXR"/>
</dbReference>
<dbReference type="OrthoDB" id="3240412at2"/>
<dbReference type="Proteomes" id="UP000029072">
    <property type="component" value="Unassembled WGS sequence"/>
</dbReference>
<evidence type="ECO:0000259" key="5">
    <source>
        <dbReference type="PROSITE" id="PS50110"/>
    </source>
</evidence>
<reference evidence="6 7" key="1">
    <citation type="submission" date="2014-03" db="EMBL/GenBank/DDBJ databases">
        <title>Genomics of Bifidobacteria.</title>
        <authorList>
            <person name="Ventura M."/>
            <person name="Milani C."/>
            <person name="Lugli G.A."/>
        </authorList>
    </citation>
    <scope>NUCLEOTIDE SEQUENCE [LARGE SCALE GENOMIC DNA]</scope>
    <source>
        <strain evidence="6 7">DSM 23973</strain>
    </source>
</reference>
<gene>
    <name evidence="6" type="ORF">BCAL_2143</name>
</gene>
<dbReference type="GO" id="GO:0000160">
    <property type="term" value="P:phosphorelay signal transduction system"/>
    <property type="evidence" value="ECO:0007669"/>
    <property type="project" value="InterPro"/>
</dbReference>
<comment type="caution">
    <text evidence="6">The sequence shown here is derived from an EMBL/GenBank/DDBJ whole genome shotgun (WGS) entry which is preliminary data.</text>
</comment>
<dbReference type="InterPro" id="IPR001789">
    <property type="entry name" value="Sig_transdc_resp-reg_receiver"/>
</dbReference>
<dbReference type="InterPro" id="IPR016032">
    <property type="entry name" value="Sig_transdc_resp-reg_C-effctor"/>
</dbReference>
<dbReference type="GO" id="GO:0003677">
    <property type="term" value="F:DNA binding"/>
    <property type="evidence" value="ECO:0007669"/>
    <property type="project" value="UniProtKB-KW"/>
</dbReference>
<dbReference type="CDD" id="cd17535">
    <property type="entry name" value="REC_NarL-like"/>
    <property type="match status" value="1"/>
</dbReference>
<feature type="domain" description="Response regulatory" evidence="5">
    <location>
        <begin position="21"/>
        <end position="140"/>
    </location>
</feature>
<evidence type="ECO:0000256" key="1">
    <source>
        <dbReference type="ARBA" id="ARBA00022553"/>
    </source>
</evidence>
<dbReference type="Pfam" id="PF00196">
    <property type="entry name" value="GerE"/>
    <property type="match status" value="1"/>
</dbReference>
<name>A0A087AB06_9BIFI</name>
<dbReference type="InterPro" id="IPR039420">
    <property type="entry name" value="WalR-like"/>
</dbReference>
<dbReference type="InterPro" id="IPR036388">
    <property type="entry name" value="WH-like_DNA-bd_sf"/>
</dbReference>
<dbReference type="PROSITE" id="PS50043">
    <property type="entry name" value="HTH_LUXR_2"/>
    <property type="match status" value="1"/>
</dbReference>
<dbReference type="SMART" id="SM00448">
    <property type="entry name" value="REC"/>
    <property type="match status" value="1"/>
</dbReference>
<dbReference type="AlphaFoldDB" id="A0A087AB06"/>